<feature type="region of interest" description="Disordered" evidence="8">
    <location>
        <begin position="17"/>
        <end position="36"/>
    </location>
</feature>
<keyword evidence="4 9" id="KW-0812">Transmembrane</keyword>
<organism evidence="11 12">
    <name type="scientific">Collinsella acetigenes</name>
    <dbReference type="NCBI Taxonomy" id="2713419"/>
    <lineage>
        <taxon>Bacteria</taxon>
        <taxon>Bacillati</taxon>
        <taxon>Actinomycetota</taxon>
        <taxon>Coriobacteriia</taxon>
        <taxon>Coriobacteriales</taxon>
        <taxon>Coriobacteriaceae</taxon>
        <taxon>Collinsella</taxon>
    </lineage>
</organism>
<evidence type="ECO:0000256" key="8">
    <source>
        <dbReference type="SAM" id="MobiDB-lite"/>
    </source>
</evidence>
<dbReference type="PANTHER" id="PTHR23028">
    <property type="entry name" value="ACETYLTRANSFERASE"/>
    <property type="match status" value="1"/>
</dbReference>
<dbReference type="GO" id="GO:0005886">
    <property type="term" value="C:plasma membrane"/>
    <property type="evidence" value="ECO:0007669"/>
    <property type="project" value="UniProtKB-SubCell"/>
</dbReference>
<feature type="transmembrane region" description="Helical" evidence="9">
    <location>
        <begin position="243"/>
        <end position="260"/>
    </location>
</feature>
<comment type="subcellular location">
    <subcellularLocation>
        <location evidence="1">Cell membrane</location>
        <topology evidence="1">Multi-pass membrane protein</topology>
    </subcellularLocation>
</comment>
<feature type="compositionally biased region" description="Low complexity" evidence="8">
    <location>
        <begin position="434"/>
        <end position="445"/>
    </location>
</feature>
<feature type="transmembrane region" description="Helical" evidence="9">
    <location>
        <begin position="294"/>
        <end position="314"/>
    </location>
</feature>
<keyword evidence="6 9" id="KW-0472">Membrane</keyword>
<gene>
    <name evidence="11" type="ORF">HF320_07935</name>
</gene>
<feature type="transmembrane region" description="Helical" evidence="9">
    <location>
        <begin position="272"/>
        <end position="288"/>
    </location>
</feature>
<comment type="caution">
    <text evidence="11">The sequence shown here is derived from an EMBL/GenBank/DDBJ whole genome shotgun (WGS) entry which is preliminary data.</text>
</comment>
<evidence type="ECO:0000256" key="1">
    <source>
        <dbReference type="ARBA" id="ARBA00004651"/>
    </source>
</evidence>
<name>A0A7X9UD48_9ACTN</name>
<dbReference type="SUPFAM" id="SSF52266">
    <property type="entry name" value="SGNH hydrolase"/>
    <property type="match status" value="1"/>
</dbReference>
<sequence>MKEQRLAAERFGKKDVKGFAPWRSKQTNTGAHAKKAASPSSRILPLDGLRALAIIGVVFYHTRPSLLSGGFLGVTLFFVLAGYFATRSMVRELKDTGSFDYRRYLVKRLRRLMPPVLATIALTALAVYIASPSLLPKLQADALPSALFVSNWSYIFRKVSYFDAAGLPSPLTHLWYLGVSMQFFIVWPLVFLGLAKFTHKRKPLMVCVTVLALLSTIAMALQFVPGQDTARVYYGLDTRAAELLVGAALALGFPYVKQLIAGRAHLVRHVNTVAKVTLFALLVGFILATGQDTWLYRGGFLAAALVCGLLICTVQHPDCKVGHVLSSAPLVYLGSRSFSIYLVHYPLLEIMNPATRTQALPWWGWIAQIVVILLAAEVFYRLFEQPFASRKPIGAGARIVCGIAAAMVLVLAIAPVNWGDIAQARAEKLRPELAQTKATSKQKATSKADAKKADAKQKKEKDKSPKPAAEVVPKNLDPSRWTFDPNTGTCSAKVLYIGDSVTEGAAPALQQYLPCAYVDGKVSRQLFVGQDVYAQDVATGYDPDVVVFALGTNGLIRDTSTVQALVDAVGGKPLYFVTIRCPLDLQDPNNQVFRDFAAKNDNVGIIDWYGTSEGHDEYLADDGIHLTSAGRDAYALMVRRALCGQ</sequence>
<evidence type="ECO:0000256" key="3">
    <source>
        <dbReference type="ARBA" id="ARBA00022679"/>
    </source>
</evidence>
<dbReference type="EMBL" id="JABBCP010000007">
    <property type="protein sequence ID" value="NMF56250.1"/>
    <property type="molecule type" value="Genomic_DNA"/>
</dbReference>
<feature type="region of interest" description="Disordered" evidence="8">
    <location>
        <begin position="433"/>
        <end position="477"/>
    </location>
</feature>
<reference evidence="11 12" key="1">
    <citation type="submission" date="2020-04" db="EMBL/GenBank/DDBJ databases">
        <title>Collinsella sp. KGMB02528 nov., an anaerobic actinobacterium isolated from human feces.</title>
        <authorList>
            <person name="Han K.-I."/>
            <person name="Eom M.K."/>
            <person name="Kim J.-S."/>
            <person name="Lee K.C."/>
            <person name="Suh M.K."/>
            <person name="Park S.-H."/>
            <person name="Lee J.H."/>
            <person name="Kang S.W."/>
            <person name="Park J.-E."/>
            <person name="Oh B.S."/>
            <person name="Yu S.Y."/>
            <person name="Choi S.-H."/>
            <person name="Lee D.H."/>
            <person name="Yoon H."/>
            <person name="Kim B.-Y."/>
            <person name="Lee J.H."/>
            <person name="Lee J.-S."/>
        </authorList>
    </citation>
    <scope>NUCLEOTIDE SEQUENCE [LARGE SCALE GENOMIC DNA]</scope>
    <source>
        <strain evidence="11 12">KGMB02528</strain>
    </source>
</reference>
<keyword evidence="12" id="KW-1185">Reference proteome</keyword>
<evidence type="ECO:0000313" key="11">
    <source>
        <dbReference type="EMBL" id="NMF56250.1"/>
    </source>
</evidence>
<proteinExistence type="predicted"/>
<evidence type="ECO:0000256" key="6">
    <source>
        <dbReference type="ARBA" id="ARBA00023136"/>
    </source>
</evidence>
<evidence type="ECO:0000256" key="7">
    <source>
        <dbReference type="ARBA" id="ARBA00023315"/>
    </source>
</evidence>
<dbReference type="Gene3D" id="3.40.50.1110">
    <property type="entry name" value="SGNH hydrolase"/>
    <property type="match status" value="1"/>
</dbReference>
<evidence type="ECO:0000313" key="12">
    <source>
        <dbReference type="Proteomes" id="UP000546970"/>
    </source>
</evidence>
<keyword evidence="5 9" id="KW-1133">Transmembrane helix</keyword>
<dbReference type="PANTHER" id="PTHR23028:SF53">
    <property type="entry name" value="ACYL_TRANSF_3 DOMAIN-CONTAINING PROTEIN"/>
    <property type="match status" value="1"/>
</dbReference>
<protein>
    <submittedName>
        <fullName evidence="11">Acyltransferase</fullName>
    </submittedName>
</protein>
<evidence type="ECO:0000256" key="2">
    <source>
        <dbReference type="ARBA" id="ARBA00022475"/>
    </source>
</evidence>
<dbReference type="InterPro" id="IPR036514">
    <property type="entry name" value="SGNH_hydro_sf"/>
</dbReference>
<feature type="transmembrane region" description="Helical" evidence="9">
    <location>
        <begin position="395"/>
        <end position="418"/>
    </location>
</feature>
<feature type="transmembrane region" description="Helical" evidence="9">
    <location>
        <begin position="204"/>
        <end position="223"/>
    </location>
</feature>
<dbReference type="AlphaFoldDB" id="A0A7X9UD48"/>
<feature type="transmembrane region" description="Helical" evidence="9">
    <location>
        <begin position="66"/>
        <end position="85"/>
    </location>
</feature>
<dbReference type="Pfam" id="PF01757">
    <property type="entry name" value="Acyl_transf_3"/>
    <property type="match status" value="1"/>
</dbReference>
<dbReference type="Proteomes" id="UP000546970">
    <property type="component" value="Unassembled WGS sequence"/>
</dbReference>
<feature type="transmembrane region" description="Helical" evidence="9">
    <location>
        <begin position="112"/>
        <end position="131"/>
    </location>
</feature>
<feature type="transmembrane region" description="Helical" evidence="9">
    <location>
        <begin position="174"/>
        <end position="192"/>
    </location>
</feature>
<feature type="transmembrane region" description="Helical" evidence="9">
    <location>
        <begin position="43"/>
        <end position="60"/>
    </location>
</feature>
<feature type="transmembrane region" description="Helical" evidence="9">
    <location>
        <begin position="321"/>
        <end position="342"/>
    </location>
</feature>
<dbReference type="GO" id="GO:0009103">
    <property type="term" value="P:lipopolysaccharide biosynthetic process"/>
    <property type="evidence" value="ECO:0007669"/>
    <property type="project" value="TreeGrafter"/>
</dbReference>
<evidence type="ECO:0000256" key="9">
    <source>
        <dbReference type="SAM" id="Phobius"/>
    </source>
</evidence>
<evidence type="ECO:0000256" key="5">
    <source>
        <dbReference type="ARBA" id="ARBA00022989"/>
    </source>
</evidence>
<keyword evidence="2" id="KW-1003">Cell membrane</keyword>
<dbReference type="InterPro" id="IPR002656">
    <property type="entry name" value="Acyl_transf_3_dom"/>
</dbReference>
<dbReference type="GO" id="GO:0016747">
    <property type="term" value="F:acyltransferase activity, transferring groups other than amino-acyl groups"/>
    <property type="evidence" value="ECO:0007669"/>
    <property type="project" value="InterPro"/>
</dbReference>
<evidence type="ECO:0000259" key="10">
    <source>
        <dbReference type="Pfam" id="PF01757"/>
    </source>
</evidence>
<feature type="transmembrane region" description="Helical" evidence="9">
    <location>
        <begin position="362"/>
        <end position="383"/>
    </location>
</feature>
<feature type="domain" description="Acyltransferase 3" evidence="10">
    <location>
        <begin position="46"/>
        <end position="376"/>
    </location>
</feature>
<keyword evidence="7 11" id="KW-0012">Acyltransferase</keyword>
<accession>A0A7X9UD48</accession>
<dbReference type="InterPro" id="IPR050879">
    <property type="entry name" value="Acyltransferase_3"/>
</dbReference>
<feature type="compositionally biased region" description="Basic and acidic residues" evidence="8">
    <location>
        <begin position="446"/>
        <end position="465"/>
    </location>
</feature>
<keyword evidence="3 11" id="KW-0808">Transferase</keyword>
<evidence type="ECO:0000256" key="4">
    <source>
        <dbReference type="ARBA" id="ARBA00022692"/>
    </source>
</evidence>